<gene>
    <name evidence="15" type="ORF">SAMN05216410_0157</name>
</gene>
<name>A0A1G6XJH5_9MICO</name>
<evidence type="ECO:0000256" key="4">
    <source>
        <dbReference type="ARBA" id="ARBA00022692"/>
    </source>
</evidence>
<keyword evidence="10" id="KW-0408">Iron</keyword>
<feature type="transmembrane region" description="Helical" evidence="13">
    <location>
        <begin position="108"/>
        <end position="129"/>
    </location>
</feature>
<dbReference type="InterPro" id="IPR050415">
    <property type="entry name" value="MRET"/>
</dbReference>
<dbReference type="GO" id="GO:0050660">
    <property type="term" value="F:flavin adenine dinucleotide binding"/>
    <property type="evidence" value="ECO:0007669"/>
    <property type="project" value="TreeGrafter"/>
</dbReference>
<keyword evidence="12 13" id="KW-0472">Membrane</keyword>
<dbReference type="EMBL" id="FMYH01000011">
    <property type="protein sequence ID" value="SDD78232.1"/>
    <property type="molecule type" value="Genomic_DNA"/>
</dbReference>
<evidence type="ECO:0000256" key="10">
    <source>
        <dbReference type="ARBA" id="ARBA00023004"/>
    </source>
</evidence>
<proteinExistence type="predicted"/>
<keyword evidence="16" id="KW-1185">Reference proteome</keyword>
<feature type="transmembrane region" description="Helical" evidence="13">
    <location>
        <begin position="149"/>
        <end position="167"/>
    </location>
</feature>
<dbReference type="Pfam" id="PF01794">
    <property type="entry name" value="Ferric_reduct"/>
    <property type="match status" value="1"/>
</dbReference>
<dbReference type="STRING" id="1814289.SAMN05216410_0157"/>
<dbReference type="Gene3D" id="2.40.30.10">
    <property type="entry name" value="Translation factors"/>
    <property type="match status" value="1"/>
</dbReference>
<protein>
    <submittedName>
        <fullName evidence="15">Predicted ferric reductase</fullName>
    </submittedName>
</protein>
<evidence type="ECO:0000256" key="13">
    <source>
        <dbReference type="SAM" id="Phobius"/>
    </source>
</evidence>
<evidence type="ECO:0000256" key="3">
    <source>
        <dbReference type="ARBA" id="ARBA00022630"/>
    </source>
</evidence>
<evidence type="ECO:0000256" key="7">
    <source>
        <dbReference type="ARBA" id="ARBA00022827"/>
    </source>
</evidence>
<organism evidence="15 16">
    <name type="scientific">Sanguibacter gelidistatuariae</name>
    <dbReference type="NCBI Taxonomy" id="1814289"/>
    <lineage>
        <taxon>Bacteria</taxon>
        <taxon>Bacillati</taxon>
        <taxon>Actinomycetota</taxon>
        <taxon>Actinomycetes</taxon>
        <taxon>Micrococcales</taxon>
        <taxon>Sanguibacteraceae</taxon>
        <taxon>Sanguibacter</taxon>
    </lineage>
</organism>
<dbReference type="PRINTS" id="PR00410">
    <property type="entry name" value="PHEHYDRXLASE"/>
</dbReference>
<feature type="domain" description="FAD-binding FR-type" evidence="14">
    <location>
        <begin position="237"/>
        <end position="337"/>
    </location>
</feature>
<keyword evidence="3" id="KW-0285">Flavoprotein</keyword>
<feature type="transmembrane region" description="Helical" evidence="13">
    <location>
        <begin position="70"/>
        <end position="87"/>
    </location>
</feature>
<evidence type="ECO:0000256" key="2">
    <source>
        <dbReference type="ARBA" id="ARBA00004141"/>
    </source>
</evidence>
<dbReference type="GO" id="GO:0046872">
    <property type="term" value="F:metal ion binding"/>
    <property type="evidence" value="ECO:0007669"/>
    <property type="project" value="UniProtKB-KW"/>
</dbReference>
<dbReference type="InterPro" id="IPR017927">
    <property type="entry name" value="FAD-bd_FR_type"/>
</dbReference>
<keyword evidence="7" id="KW-0274">FAD</keyword>
<keyword evidence="9" id="KW-0560">Oxidoreductase</keyword>
<keyword evidence="11" id="KW-0411">Iron-sulfur</keyword>
<dbReference type="Proteomes" id="UP000199039">
    <property type="component" value="Unassembled WGS sequence"/>
</dbReference>
<evidence type="ECO:0000256" key="11">
    <source>
        <dbReference type="ARBA" id="ARBA00023014"/>
    </source>
</evidence>
<dbReference type="AlphaFoldDB" id="A0A1G6XJH5"/>
<reference evidence="15 16" key="1">
    <citation type="submission" date="2016-09" db="EMBL/GenBank/DDBJ databases">
        <authorList>
            <person name="Capua I."/>
            <person name="De Benedictis P."/>
            <person name="Joannis T."/>
            <person name="Lombin L.H."/>
            <person name="Cattoli G."/>
        </authorList>
    </citation>
    <scope>NUCLEOTIDE SEQUENCE [LARGE SCALE GENOMIC DNA]</scope>
    <source>
        <strain evidence="15 16">ISLP-3</strain>
    </source>
</reference>
<sequence>MSTLTERRTRQTARGTVTATTAHGRWPQARLAVHAVVLGGAAAVLVFWWAGTPASAGSTPGGALTSAGELAGLLAAYLVCLQLLLIGRVPFFERAVGMDRLVGWHRSLGTTVVLLVLTHVGLMIVGGGLLDHEALWPEALSLIARQPKLLSAVVGTGIFLVVGLSSARLARRVLSYEVWFVIHLSVYVAIFLTFGHQIAAGTHFVDAPVARAVWIGLYVATASALLTWRVLIPLVAGRQMMLRVEQVVPEGAGMVSVWLRGSGLERLEARGGQFVLVRFLTMGHLWTAHPYSLSMIPTSDRLRVTVAALGDHSAATARLRPGTRVLVEGPFGRFTAEQAWSARTLLVAGGAGIGPIRSLAEDLVRRGHDVVVVHRAHTSEGLALSRELSGSLSLRYVALPGRRADLGYDPLDPHNLLRLVPDIADRDVFVCGPEGLISTVVRSVRALGVPRSAIHHEELSLS</sequence>
<keyword evidence="4 13" id="KW-0812">Transmembrane</keyword>
<feature type="transmembrane region" description="Helical" evidence="13">
    <location>
        <begin position="31"/>
        <end position="50"/>
    </location>
</feature>
<dbReference type="SUPFAM" id="SSF63380">
    <property type="entry name" value="Riboflavin synthase domain-like"/>
    <property type="match status" value="1"/>
</dbReference>
<feature type="transmembrane region" description="Helical" evidence="13">
    <location>
        <begin position="212"/>
        <end position="232"/>
    </location>
</feature>
<dbReference type="GO" id="GO:0016491">
    <property type="term" value="F:oxidoreductase activity"/>
    <property type="evidence" value="ECO:0007669"/>
    <property type="project" value="UniProtKB-KW"/>
</dbReference>
<feature type="transmembrane region" description="Helical" evidence="13">
    <location>
        <begin position="179"/>
        <end position="200"/>
    </location>
</feature>
<evidence type="ECO:0000313" key="16">
    <source>
        <dbReference type="Proteomes" id="UP000199039"/>
    </source>
</evidence>
<evidence type="ECO:0000259" key="14">
    <source>
        <dbReference type="PROSITE" id="PS51384"/>
    </source>
</evidence>
<dbReference type="InterPro" id="IPR017938">
    <property type="entry name" value="Riboflavin_synthase-like_b-brl"/>
</dbReference>
<dbReference type="GO" id="GO:0016020">
    <property type="term" value="C:membrane"/>
    <property type="evidence" value="ECO:0007669"/>
    <property type="project" value="UniProtKB-SubCell"/>
</dbReference>
<dbReference type="InterPro" id="IPR039261">
    <property type="entry name" value="FNR_nucleotide-bd"/>
</dbReference>
<dbReference type="Gene3D" id="3.40.50.80">
    <property type="entry name" value="Nucleotide-binding domain of ferredoxin-NADP reductase (FNR) module"/>
    <property type="match status" value="1"/>
</dbReference>
<evidence type="ECO:0000256" key="12">
    <source>
        <dbReference type="ARBA" id="ARBA00023136"/>
    </source>
</evidence>
<dbReference type="PROSITE" id="PS51384">
    <property type="entry name" value="FAD_FR"/>
    <property type="match status" value="1"/>
</dbReference>
<evidence type="ECO:0000313" key="15">
    <source>
        <dbReference type="EMBL" id="SDD78232.1"/>
    </source>
</evidence>
<evidence type="ECO:0000256" key="9">
    <source>
        <dbReference type="ARBA" id="ARBA00023002"/>
    </source>
</evidence>
<evidence type="ECO:0000256" key="6">
    <source>
        <dbReference type="ARBA" id="ARBA00022723"/>
    </source>
</evidence>
<accession>A0A1G6XJH5</accession>
<dbReference type="PANTHER" id="PTHR47354:SF8">
    <property type="entry name" value="1,2-PHENYLACETYL-COA EPOXIDASE, SUBUNIT E"/>
    <property type="match status" value="1"/>
</dbReference>
<comment type="subcellular location">
    <subcellularLocation>
        <location evidence="2">Membrane</location>
        <topology evidence="2">Multi-pass membrane protein</topology>
    </subcellularLocation>
</comment>
<dbReference type="SUPFAM" id="SSF52343">
    <property type="entry name" value="Ferredoxin reductase-like, C-terminal NADP-linked domain"/>
    <property type="match status" value="1"/>
</dbReference>
<evidence type="ECO:0000256" key="5">
    <source>
        <dbReference type="ARBA" id="ARBA00022714"/>
    </source>
</evidence>
<dbReference type="RefSeq" id="WP_093186623.1">
    <property type="nucleotide sequence ID" value="NZ_FMYH01000011.1"/>
</dbReference>
<dbReference type="InterPro" id="IPR013130">
    <property type="entry name" value="Fe3_Rdtase_TM_dom"/>
</dbReference>
<dbReference type="GO" id="GO:0051537">
    <property type="term" value="F:2 iron, 2 sulfur cluster binding"/>
    <property type="evidence" value="ECO:0007669"/>
    <property type="project" value="UniProtKB-KW"/>
</dbReference>
<keyword evidence="8 13" id="KW-1133">Transmembrane helix</keyword>
<evidence type="ECO:0000256" key="1">
    <source>
        <dbReference type="ARBA" id="ARBA00001974"/>
    </source>
</evidence>
<keyword evidence="6" id="KW-0479">Metal-binding</keyword>
<comment type="cofactor">
    <cofactor evidence="1">
        <name>FAD</name>
        <dbReference type="ChEBI" id="CHEBI:57692"/>
    </cofactor>
</comment>
<dbReference type="PANTHER" id="PTHR47354">
    <property type="entry name" value="NADH OXIDOREDUCTASE HCR"/>
    <property type="match status" value="1"/>
</dbReference>
<keyword evidence="5" id="KW-0001">2Fe-2S</keyword>
<dbReference type="OrthoDB" id="9801223at2"/>
<evidence type="ECO:0000256" key="8">
    <source>
        <dbReference type="ARBA" id="ARBA00022989"/>
    </source>
</evidence>